<gene>
    <name evidence="10" type="primary">LOC113216891</name>
</gene>
<name>A0A6J1TLG6_FRAOC</name>
<keyword evidence="7" id="KW-0496">Mitochondrion</keyword>
<proteinExistence type="inferred from homology"/>
<evidence type="ECO:0000256" key="1">
    <source>
        <dbReference type="ARBA" id="ARBA00004434"/>
    </source>
</evidence>
<protein>
    <recommendedName>
        <fullName evidence="3">Cytochrome c oxidase assembly protein COX16 homolog, mitochondrial</fullName>
    </recommendedName>
</protein>
<evidence type="ECO:0000256" key="7">
    <source>
        <dbReference type="ARBA" id="ARBA00023128"/>
    </source>
</evidence>
<dbReference type="PANTHER" id="PTHR17130:SF14">
    <property type="entry name" value="CYTOCHROME C OXIDASE ASSEMBLY PROTEIN COX16 HOMOLOG, MITOCHONDRIAL"/>
    <property type="match status" value="1"/>
</dbReference>
<reference evidence="10" key="1">
    <citation type="submission" date="2025-08" db="UniProtKB">
        <authorList>
            <consortium name="RefSeq"/>
        </authorList>
    </citation>
    <scope>IDENTIFICATION</scope>
    <source>
        <tissue evidence="10">Whole organism</tissue>
    </source>
</reference>
<sequence>MDKFPLYYSKYRAKVLKFSRSKHATFGIPFLIFVVGGSFALKEFAKVRYEFTHVNPYELPAESRVGKVVKIDPQEEYKKMMSKIDIDNWENKRIPRPWEEDPKSSS</sequence>
<evidence type="ECO:0000256" key="5">
    <source>
        <dbReference type="ARBA" id="ARBA00022792"/>
    </source>
</evidence>
<evidence type="ECO:0000256" key="3">
    <source>
        <dbReference type="ARBA" id="ARBA00021814"/>
    </source>
</evidence>
<evidence type="ECO:0000256" key="4">
    <source>
        <dbReference type="ARBA" id="ARBA00022692"/>
    </source>
</evidence>
<dbReference type="OrthoDB" id="5516033at2759"/>
<evidence type="ECO:0000313" key="10">
    <source>
        <dbReference type="RefSeq" id="XP_026292505.2"/>
    </source>
</evidence>
<dbReference type="InterPro" id="IPR020164">
    <property type="entry name" value="Cyt_c_Oxase_assmbl_COX16"/>
</dbReference>
<dbReference type="Pfam" id="PF14138">
    <property type="entry name" value="COX16"/>
    <property type="match status" value="1"/>
</dbReference>
<keyword evidence="4" id="KW-0812">Transmembrane</keyword>
<evidence type="ECO:0000256" key="8">
    <source>
        <dbReference type="ARBA" id="ARBA00023136"/>
    </source>
</evidence>
<dbReference type="PANTHER" id="PTHR17130">
    <property type="entry name" value="MITOCHONDRIAL OUTER MEMBRANE PROTEIN 25"/>
    <property type="match status" value="1"/>
</dbReference>
<dbReference type="GO" id="GO:0033617">
    <property type="term" value="P:mitochondrial respiratory chain complex IV assembly"/>
    <property type="evidence" value="ECO:0007669"/>
    <property type="project" value="TreeGrafter"/>
</dbReference>
<comment type="similarity">
    <text evidence="2">Belongs to the COX16 family.</text>
</comment>
<dbReference type="Proteomes" id="UP000504606">
    <property type="component" value="Unplaced"/>
</dbReference>
<keyword evidence="9" id="KW-1185">Reference proteome</keyword>
<evidence type="ECO:0000256" key="6">
    <source>
        <dbReference type="ARBA" id="ARBA00022989"/>
    </source>
</evidence>
<evidence type="ECO:0000313" key="9">
    <source>
        <dbReference type="Proteomes" id="UP000504606"/>
    </source>
</evidence>
<evidence type="ECO:0000256" key="2">
    <source>
        <dbReference type="ARBA" id="ARBA00008370"/>
    </source>
</evidence>
<accession>A0A6J1TLG6</accession>
<comment type="subcellular location">
    <subcellularLocation>
        <location evidence="1">Mitochondrion inner membrane</location>
        <topology evidence="1">Single-pass membrane protein</topology>
    </subcellularLocation>
</comment>
<dbReference type="AlphaFoldDB" id="A0A6J1TLG6"/>
<dbReference type="GO" id="GO:0005743">
    <property type="term" value="C:mitochondrial inner membrane"/>
    <property type="evidence" value="ECO:0007669"/>
    <property type="project" value="UniProtKB-SubCell"/>
</dbReference>
<dbReference type="KEGG" id="foc:113216891"/>
<organism evidence="9 10">
    <name type="scientific">Frankliniella occidentalis</name>
    <name type="common">Western flower thrips</name>
    <name type="synonym">Euthrips occidentalis</name>
    <dbReference type="NCBI Taxonomy" id="133901"/>
    <lineage>
        <taxon>Eukaryota</taxon>
        <taxon>Metazoa</taxon>
        <taxon>Ecdysozoa</taxon>
        <taxon>Arthropoda</taxon>
        <taxon>Hexapoda</taxon>
        <taxon>Insecta</taxon>
        <taxon>Pterygota</taxon>
        <taxon>Neoptera</taxon>
        <taxon>Paraneoptera</taxon>
        <taxon>Thysanoptera</taxon>
        <taxon>Terebrantia</taxon>
        <taxon>Thripoidea</taxon>
        <taxon>Thripidae</taxon>
        <taxon>Frankliniella</taxon>
    </lineage>
</organism>
<dbReference type="GeneID" id="113216891"/>
<keyword evidence="8" id="KW-0472">Membrane</keyword>
<keyword evidence="5" id="KW-0999">Mitochondrion inner membrane</keyword>
<dbReference type="RefSeq" id="XP_026292505.2">
    <property type="nucleotide sequence ID" value="XM_026436720.2"/>
</dbReference>
<keyword evidence="6" id="KW-1133">Transmembrane helix</keyword>